<dbReference type="EMBL" id="AMGY01000004">
    <property type="protein sequence ID" value="EXJ84202.1"/>
    <property type="molecule type" value="Genomic_DNA"/>
</dbReference>
<dbReference type="GeneID" id="19168987"/>
<keyword evidence="4" id="KW-1185">Reference proteome</keyword>
<dbReference type="HOGENOM" id="CLU_436769_0_0_1"/>
<feature type="compositionally biased region" description="Basic and acidic residues" evidence="2">
    <location>
        <begin position="357"/>
        <end position="368"/>
    </location>
</feature>
<feature type="compositionally biased region" description="Basic and acidic residues" evidence="2">
    <location>
        <begin position="270"/>
        <end position="281"/>
    </location>
</feature>
<dbReference type="RefSeq" id="XP_007733187.1">
    <property type="nucleotide sequence ID" value="XM_007734997.1"/>
</dbReference>
<accession>W9XUE9</accession>
<evidence type="ECO:0000256" key="2">
    <source>
        <dbReference type="SAM" id="MobiDB-lite"/>
    </source>
</evidence>
<comment type="caution">
    <text evidence="3">The sequence shown here is derived from an EMBL/GenBank/DDBJ whole genome shotgun (WGS) entry which is preliminary data.</text>
</comment>
<gene>
    <name evidence="3" type="ORF">A1O3_04869</name>
</gene>
<feature type="region of interest" description="Disordered" evidence="2">
    <location>
        <begin position="1"/>
        <end position="35"/>
    </location>
</feature>
<reference evidence="3 4" key="1">
    <citation type="submission" date="2013-03" db="EMBL/GenBank/DDBJ databases">
        <title>The Genome Sequence of Capronia epimyces CBS 606.96.</title>
        <authorList>
            <consortium name="The Broad Institute Genomics Platform"/>
            <person name="Cuomo C."/>
            <person name="de Hoog S."/>
            <person name="Gorbushina A."/>
            <person name="Walker B."/>
            <person name="Young S.K."/>
            <person name="Zeng Q."/>
            <person name="Gargeya S."/>
            <person name="Fitzgerald M."/>
            <person name="Haas B."/>
            <person name="Abouelleil A."/>
            <person name="Allen A.W."/>
            <person name="Alvarado L."/>
            <person name="Arachchi H.M."/>
            <person name="Berlin A.M."/>
            <person name="Chapman S.B."/>
            <person name="Gainer-Dewar J."/>
            <person name="Goldberg J."/>
            <person name="Griggs A."/>
            <person name="Gujja S."/>
            <person name="Hansen M."/>
            <person name="Howarth C."/>
            <person name="Imamovic A."/>
            <person name="Ireland A."/>
            <person name="Larimer J."/>
            <person name="McCowan C."/>
            <person name="Murphy C."/>
            <person name="Pearson M."/>
            <person name="Poon T.W."/>
            <person name="Priest M."/>
            <person name="Roberts A."/>
            <person name="Saif S."/>
            <person name="Shea T."/>
            <person name="Sisk P."/>
            <person name="Sykes S."/>
            <person name="Wortman J."/>
            <person name="Nusbaum C."/>
            <person name="Birren B."/>
        </authorList>
    </citation>
    <scope>NUCLEOTIDE SEQUENCE [LARGE SCALE GENOMIC DNA]</scope>
    <source>
        <strain evidence="3 4">CBS 606.96</strain>
    </source>
</reference>
<sequence>MEPPPPPDHFGPVDPHTHPMDGVVDDGYEPPVEYEERRPSVHQRISEMSLHDNFQELHPRVEHQRGFVTPAITQDYLYYRFNKNGEDWSSAIKTTISAPIEQIEKKARKGKGDGIALEQLIRMSQFRRDQIEEAVRKANAHEAGEAHWEVAYIKSKKVLKRNHTIVVPEMDVILARTKKPRARARPISGEVVNVINQGKQASDKAAKYSEDGYNRPRKDAGLALLVDPIANLPLFDLDGTPRDELGPIHFNNAGLPPQIPREKPLGAKLERMEEDKGGKRDKSQKRSKSRDKSHSHEDGIFAVGAGGEFGDGLDPPPAEVMFGEVAPDKRGRRGKSPHEHPEVVGGDASRSYSRRRAQAEARGQSREKSRSRRGSVHFPHPHTQQFFDVASSSSEASESSHYGFDYAESSNTSIGSPGGVPRRGSLVRPQAHPDTVYKKHHRGPTRSMSYADKPYHGEQHIITPARSHRNSYILYERPIEGARYERPPRPVRQMTMPILEGRQIVYPDPPQPARSQEVVAVHRVSDVPLTRYVSAESGLPILHYPDEDGDFYFRDDIDRQSSRVEDYQRERVREDFLKQREQEVHARERELAFREEELQRLRRQPEKEYYDDRVRRERRGSRTFYY</sequence>
<proteinExistence type="predicted"/>
<protein>
    <recommendedName>
        <fullName evidence="5">Apoptosis regulator Bcl-2 family BH4 domain-containing protein</fullName>
    </recommendedName>
</protein>
<keyword evidence="1" id="KW-0175">Coiled coil</keyword>
<name>W9XUE9_9EURO</name>
<evidence type="ECO:0000313" key="4">
    <source>
        <dbReference type="Proteomes" id="UP000019478"/>
    </source>
</evidence>
<dbReference type="Proteomes" id="UP000019478">
    <property type="component" value="Unassembled WGS sequence"/>
</dbReference>
<feature type="region of interest" description="Disordered" evidence="2">
    <location>
        <begin position="270"/>
        <end position="383"/>
    </location>
</feature>
<dbReference type="OrthoDB" id="4159529at2759"/>
<feature type="compositionally biased region" description="Basic and acidic residues" evidence="2">
    <location>
        <begin position="290"/>
        <end position="299"/>
    </location>
</feature>
<organism evidence="3 4">
    <name type="scientific">Capronia epimyces CBS 606.96</name>
    <dbReference type="NCBI Taxonomy" id="1182542"/>
    <lineage>
        <taxon>Eukaryota</taxon>
        <taxon>Fungi</taxon>
        <taxon>Dikarya</taxon>
        <taxon>Ascomycota</taxon>
        <taxon>Pezizomycotina</taxon>
        <taxon>Eurotiomycetes</taxon>
        <taxon>Chaetothyriomycetidae</taxon>
        <taxon>Chaetothyriales</taxon>
        <taxon>Herpotrichiellaceae</taxon>
        <taxon>Capronia</taxon>
    </lineage>
</organism>
<feature type="region of interest" description="Disordered" evidence="2">
    <location>
        <begin position="408"/>
        <end position="452"/>
    </location>
</feature>
<dbReference type="STRING" id="1182542.W9XUE9"/>
<evidence type="ECO:0000256" key="1">
    <source>
        <dbReference type="SAM" id="Coils"/>
    </source>
</evidence>
<dbReference type="eggNOG" id="ENOG502T4Z4">
    <property type="taxonomic scope" value="Eukaryota"/>
</dbReference>
<evidence type="ECO:0000313" key="3">
    <source>
        <dbReference type="EMBL" id="EXJ84202.1"/>
    </source>
</evidence>
<feature type="coiled-coil region" evidence="1">
    <location>
        <begin position="577"/>
        <end position="604"/>
    </location>
</feature>
<dbReference type="AlphaFoldDB" id="W9XUE9"/>
<evidence type="ECO:0008006" key="5">
    <source>
        <dbReference type="Google" id="ProtNLM"/>
    </source>
</evidence>